<evidence type="ECO:0000256" key="2">
    <source>
        <dbReference type="ARBA" id="ARBA00022679"/>
    </source>
</evidence>
<comment type="similarity">
    <text evidence="1">Belongs to the sirtuin family. Class I subfamily.</text>
</comment>
<dbReference type="Gene3D" id="3.30.1600.10">
    <property type="entry name" value="SIR2/SIRT2 'Small Domain"/>
    <property type="match status" value="1"/>
</dbReference>
<keyword evidence="3" id="KW-0520">NAD</keyword>
<evidence type="ECO:0000256" key="3">
    <source>
        <dbReference type="ARBA" id="ARBA00023027"/>
    </source>
</evidence>
<dbReference type="SUPFAM" id="SSF52467">
    <property type="entry name" value="DHS-like NAD/FAD-binding domain"/>
    <property type="match status" value="1"/>
</dbReference>
<dbReference type="GO" id="GO:0046872">
    <property type="term" value="F:metal ion binding"/>
    <property type="evidence" value="ECO:0007669"/>
    <property type="project" value="UniProtKB-KW"/>
</dbReference>
<feature type="non-terminal residue" evidence="6">
    <location>
        <position position="324"/>
    </location>
</feature>
<evidence type="ECO:0000256" key="4">
    <source>
        <dbReference type="PROSITE-ProRule" id="PRU00236"/>
    </source>
</evidence>
<sequence>MPTVTVSGSGDDQRALQSIADTVARSKKVIFVTGAGISTNSGIPDFRSQDGLYNLVKRKYPQANLAKGKDLFDSVLWNDATTTSIFYTFIAELRNEVLKVKDTTCTHKFIRTLSDTGRLQRCYTQNIDGLEEREGLTTDLSLGKGKRRTCAAKKVVVQLHGHLRNLRCELCNASHPYDEENAEALSAGMAPACPTCQGKLEERESAGKRTTRIGALRPSIVLYGEENPDAEMIGKVTQADLSAKPDLMIIAGTSLKVHGLKRIVKSFAASIHAKGGKVIYVNNTPAANSVWKDVIDYHVEMDCDRFVAELKDKRPDIWQLQSTL</sequence>
<feature type="binding site" evidence="4">
    <location>
        <position position="171"/>
    </location>
    <ligand>
        <name>Zn(2+)</name>
        <dbReference type="ChEBI" id="CHEBI:29105"/>
    </ligand>
</feature>
<keyword evidence="4" id="KW-0862">Zinc</keyword>
<dbReference type="OrthoDB" id="2919105at2759"/>
<organism evidence="6 7">
    <name type="scientific">Ascobolus immersus RN42</name>
    <dbReference type="NCBI Taxonomy" id="1160509"/>
    <lineage>
        <taxon>Eukaryota</taxon>
        <taxon>Fungi</taxon>
        <taxon>Dikarya</taxon>
        <taxon>Ascomycota</taxon>
        <taxon>Pezizomycotina</taxon>
        <taxon>Pezizomycetes</taxon>
        <taxon>Pezizales</taxon>
        <taxon>Ascobolaceae</taxon>
        <taxon>Ascobolus</taxon>
    </lineage>
</organism>
<evidence type="ECO:0000259" key="5">
    <source>
        <dbReference type="PROSITE" id="PS50305"/>
    </source>
</evidence>
<evidence type="ECO:0000256" key="1">
    <source>
        <dbReference type="ARBA" id="ARBA00006924"/>
    </source>
</evidence>
<dbReference type="AlphaFoldDB" id="A0A3N4HNM5"/>
<dbReference type="InterPro" id="IPR026590">
    <property type="entry name" value="Ssirtuin_cat_dom"/>
</dbReference>
<accession>A0A3N4HNM5</accession>
<evidence type="ECO:0000313" key="7">
    <source>
        <dbReference type="Proteomes" id="UP000275078"/>
    </source>
</evidence>
<feature type="binding site" evidence="4">
    <location>
        <position position="168"/>
    </location>
    <ligand>
        <name>Zn(2+)</name>
        <dbReference type="ChEBI" id="CHEBI:29105"/>
    </ligand>
</feature>
<name>A0A3N4HNM5_ASCIM</name>
<dbReference type="InterPro" id="IPR003000">
    <property type="entry name" value="Sirtuin"/>
</dbReference>
<dbReference type="STRING" id="1160509.A0A3N4HNM5"/>
<keyword evidence="7" id="KW-1185">Reference proteome</keyword>
<keyword evidence="2" id="KW-0808">Transferase</keyword>
<proteinExistence type="inferred from homology"/>
<dbReference type="Pfam" id="PF02146">
    <property type="entry name" value="SIR2"/>
    <property type="match status" value="1"/>
</dbReference>
<dbReference type="GO" id="GO:0005634">
    <property type="term" value="C:nucleus"/>
    <property type="evidence" value="ECO:0007669"/>
    <property type="project" value="TreeGrafter"/>
</dbReference>
<dbReference type="InterPro" id="IPR050134">
    <property type="entry name" value="NAD-dep_sirtuin_deacylases"/>
</dbReference>
<dbReference type="GO" id="GO:0070403">
    <property type="term" value="F:NAD+ binding"/>
    <property type="evidence" value="ECO:0007669"/>
    <property type="project" value="InterPro"/>
</dbReference>
<dbReference type="InterPro" id="IPR029035">
    <property type="entry name" value="DHS-like_NAD/FAD-binding_dom"/>
</dbReference>
<feature type="binding site" evidence="4">
    <location>
        <position position="193"/>
    </location>
    <ligand>
        <name>Zn(2+)</name>
        <dbReference type="ChEBI" id="CHEBI:29105"/>
    </ligand>
</feature>
<protein>
    <submittedName>
        <fullName evidence="6">DHS-like NAD/FAD-binding domain-containing protein</fullName>
    </submittedName>
</protein>
<feature type="domain" description="Deacetylase sirtuin-type" evidence="5">
    <location>
        <begin position="9"/>
        <end position="324"/>
    </location>
</feature>
<evidence type="ECO:0000313" key="6">
    <source>
        <dbReference type="EMBL" id="RPA71254.1"/>
    </source>
</evidence>
<dbReference type="PROSITE" id="PS50305">
    <property type="entry name" value="SIRTUIN"/>
    <property type="match status" value="1"/>
</dbReference>
<dbReference type="EMBL" id="ML119953">
    <property type="protein sequence ID" value="RPA71254.1"/>
    <property type="molecule type" value="Genomic_DNA"/>
</dbReference>
<reference evidence="6 7" key="1">
    <citation type="journal article" date="2018" name="Nat. Ecol. Evol.">
        <title>Pezizomycetes genomes reveal the molecular basis of ectomycorrhizal truffle lifestyle.</title>
        <authorList>
            <person name="Murat C."/>
            <person name="Payen T."/>
            <person name="Noel B."/>
            <person name="Kuo A."/>
            <person name="Morin E."/>
            <person name="Chen J."/>
            <person name="Kohler A."/>
            <person name="Krizsan K."/>
            <person name="Balestrini R."/>
            <person name="Da Silva C."/>
            <person name="Montanini B."/>
            <person name="Hainaut M."/>
            <person name="Levati E."/>
            <person name="Barry K.W."/>
            <person name="Belfiori B."/>
            <person name="Cichocki N."/>
            <person name="Clum A."/>
            <person name="Dockter R.B."/>
            <person name="Fauchery L."/>
            <person name="Guy J."/>
            <person name="Iotti M."/>
            <person name="Le Tacon F."/>
            <person name="Lindquist E.A."/>
            <person name="Lipzen A."/>
            <person name="Malagnac F."/>
            <person name="Mello A."/>
            <person name="Molinier V."/>
            <person name="Miyauchi S."/>
            <person name="Poulain J."/>
            <person name="Riccioni C."/>
            <person name="Rubini A."/>
            <person name="Sitrit Y."/>
            <person name="Splivallo R."/>
            <person name="Traeger S."/>
            <person name="Wang M."/>
            <person name="Zifcakova L."/>
            <person name="Wipf D."/>
            <person name="Zambonelli A."/>
            <person name="Paolocci F."/>
            <person name="Nowrousian M."/>
            <person name="Ottonello S."/>
            <person name="Baldrian P."/>
            <person name="Spatafora J.W."/>
            <person name="Henrissat B."/>
            <person name="Nagy L.G."/>
            <person name="Aury J.M."/>
            <person name="Wincker P."/>
            <person name="Grigoriev I.V."/>
            <person name="Bonfante P."/>
            <person name="Martin F.M."/>
        </authorList>
    </citation>
    <scope>NUCLEOTIDE SEQUENCE [LARGE SCALE GENOMIC DNA]</scope>
    <source>
        <strain evidence="6 7">RN42</strain>
    </source>
</reference>
<dbReference type="PANTHER" id="PTHR11085">
    <property type="entry name" value="NAD-DEPENDENT PROTEIN DEACYLASE SIRTUIN-5, MITOCHONDRIAL-RELATED"/>
    <property type="match status" value="1"/>
</dbReference>
<feature type="active site" description="Proton acceptor" evidence="4">
    <location>
        <position position="160"/>
    </location>
</feature>
<dbReference type="Gene3D" id="3.40.50.1220">
    <property type="entry name" value="TPP-binding domain"/>
    <property type="match status" value="1"/>
</dbReference>
<dbReference type="InterPro" id="IPR026591">
    <property type="entry name" value="Sirtuin_cat_small_dom_sf"/>
</dbReference>
<dbReference type="PANTHER" id="PTHR11085:SF8">
    <property type="entry name" value="NAD-DEPENDENT HISTONE DEACETYLASE HST3"/>
    <property type="match status" value="1"/>
</dbReference>
<keyword evidence="4" id="KW-0479">Metal-binding</keyword>
<feature type="binding site" evidence="4">
    <location>
        <position position="196"/>
    </location>
    <ligand>
        <name>Zn(2+)</name>
        <dbReference type="ChEBI" id="CHEBI:29105"/>
    </ligand>
</feature>
<dbReference type="Proteomes" id="UP000275078">
    <property type="component" value="Unassembled WGS sequence"/>
</dbReference>
<dbReference type="GO" id="GO:0017136">
    <property type="term" value="F:histone deacetylase activity, NAD-dependent"/>
    <property type="evidence" value="ECO:0007669"/>
    <property type="project" value="TreeGrafter"/>
</dbReference>
<gene>
    <name evidence="6" type="ORF">BJ508DRAFT_218272</name>
</gene>